<gene>
    <name evidence="5" type="primary">tagX</name>
    <name evidence="5" type="ORF">NCTC11807_02343</name>
</gene>
<keyword evidence="1" id="KW-0777">Teichoic acid biosynthesis</keyword>
<keyword evidence="6" id="KW-1185">Reference proteome</keyword>
<keyword evidence="5" id="KW-0328">Glycosyltransferase</keyword>
<evidence type="ECO:0000259" key="4">
    <source>
        <dbReference type="Pfam" id="PF00535"/>
    </source>
</evidence>
<protein>
    <recommendedName>
        <fullName evidence="2">Putative glycosyltransferase TagX</fullName>
    </recommendedName>
    <alternativeName>
        <fullName evidence="3">Teichoic acid biosynthesis protein X</fullName>
    </alternativeName>
</protein>
<dbReference type="InterPro" id="IPR001173">
    <property type="entry name" value="Glyco_trans_2-like"/>
</dbReference>
<dbReference type="GO" id="GO:0016757">
    <property type="term" value="F:glycosyltransferase activity"/>
    <property type="evidence" value="ECO:0007669"/>
    <property type="project" value="UniProtKB-KW"/>
</dbReference>
<feature type="domain" description="Glycosyltransferase 2-like" evidence="4">
    <location>
        <begin position="5"/>
        <end position="157"/>
    </location>
</feature>
<dbReference type="InterPro" id="IPR029044">
    <property type="entry name" value="Nucleotide-diphossugar_trans"/>
</dbReference>
<dbReference type="RefSeq" id="WP_115313884.1">
    <property type="nucleotide sequence ID" value="NZ_CP066042.1"/>
</dbReference>
<dbReference type="Proteomes" id="UP000255425">
    <property type="component" value="Unassembled WGS sequence"/>
</dbReference>
<dbReference type="GO" id="GO:0019350">
    <property type="term" value="P:teichoic acid biosynthetic process"/>
    <property type="evidence" value="ECO:0007669"/>
    <property type="project" value="UniProtKB-KW"/>
</dbReference>
<dbReference type="InterPro" id="IPR050834">
    <property type="entry name" value="Glycosyltransf_2"/>
</dbReference>
<dbReference type="SUPFAM" id="SSF53448">
    <property type="entry name" value="Nucleotide-diphospho-sugar transferases"/>
    <property type="match status" value="1"/>
</dbReference>
<reference evidence="5 6" key="1">
    <citation type="submission" date="2018-06" db="EMBL/GenBank/DDBJ databases">
        <authorList>
            <consortium name="Pathogen Informatics"/>
            <person name="Doyle S."/>
        </authorList>
    </citation>
    <scope>NUCLEOTIDE SEQUENCE [LARGE SCALE GENOMIC DNA]</scope>
    <source>
        <strain evidence="5 6">NCTC11807</strain>
    </source>
</reference>
<dbReference type="AlphaFoldDB" id="A0A380H7F9"/>
<sequence>MKLAVIIPVYNAEQIIKRAVLSVDTKSDYEIICVNDGSTDHTKNVLTELQKEHKNIKVIHQDNQGAARSRNVGLEAMSDDVEAFLFLDADDEFLPSRIDLMVEAFQQNVETDIVIGQIARDINGEWKVIPTHKSIVTNELVTLDCKPEILQSIGPGAKLFSAKYAGCRFDEDVVFCEEHTFIVKAFSKARDIKLIPQMVYGYNEREGSITAQRADTFLPYMSDALKVRQRVMEQLLLIDEKTYYSYRMDNLIVSYLIQAHLIKNSRVTQSLMDSVIDYIRAMQYTHYSGEAMFRIVKAVEQSATHWTKDLYNQWRKALGEVGIGRPGFIRFKILVMPQRASFSGKQSLKRILNK</sequence>
<dbReference type="PANTHER" id="PTHR43685:SF2">
    <property type="entry name" value="GLYCOSYLTRANSFERASE 2-LIKE DOMAIN-CONTAINING PROTEIN"/>
    <property type="match status" value="1"/>
</dbReference>
<evidence type="ECO:0000256" key="1">
    <source>
        <dbReference type="ARBA" id="ARBA00022944"/>
    </source>
</evidence>
<evidence type="ECO:0000256" key="2">
    <source>
        <dbReference type="ARBA" id="ARBA00040220"/>
    </source>
</evidence>
<dbReference type="GeneID" id="63935732"/>
<keyword evidence="5" id="KW-0808">Transferase</keyword>
<dbReference type="Gene3D" id="3.90.550.10">
    <property type="entry name" value="Spore Coat Polysaccharide Biosynthesis Protein SpsA, Chain A"/>
    <property type="match status" value="1"/>
</dbReference>
<evidence type="ECO:0000256" key="3">
    <source>
        <dbReference type="ARBA" id="ARBA00041596"/>
    </source>
</evidence>
<dbReference type="Pfam" id="PF00535">
    <property type="entry name" value="Glycos_transf_2"/>
    <property type="match status" value="1"/>
</dbReference>
<name>A0A380H7F9_9STAP</name>
<proteinExistence type="predicted"/>
<evidence type="ECO:0000313" key="5">
    <source>
        <dbReference type="EMBL" id="SUM73844.1"/>
    </source>
</evidence>
<dbReference type="EMBL" id="UHDZ01000001">
    <property type="protein sequence ID" value="SUM73844.1"/>
    <property type="molecule type" value="Genomic_DNA"/>
</dbReference>
<dbReference type="PANTHER" id="PTHR43685">
    <property type="entry name" value="GLYCOSYLTRANSFERASE"/>
    <property type="match status" value="1"/>
</dbReference>
<organism evidence="5 6">
    <name type="scientific">Staphylococcus saccharolyticus</name>
    <dbReference type="NCBI Taxonomy" id="33028"/>
    <lineage>
        <taxon>Bacteria</taxon>
        <taxon>Bacillati</taxon>
        <taxon>Bacillota</taxon>
        <taxon>Bacilli</taxon>
        <taxon>Bacillales</taxon>
        <taxon>Staphylococcaceae</taxon>
        <taxon>Staphylococcus</taxon>
    </lineage>
</organism>
<accession>A0A380H7F9</accession>
<dbReference type="CDD" id="cd00761">
    <property type="entry name" value="Glyco_tranf_GTA_type"/>
    <property type="match status" value="1"/>
</dbReference>
<evidence type="ECO:0000313" key="6">
    <source>
        <dbReference type="Proteomes" id="UP000255425"/>
    </source>
</evidence>